<comment type="caution">
    <text evidence="6">Lacks conserved residue(s) required for the propagation of feature annotation.</text>
</comment>
<reference evidence="7 8" key="1">
    <citation type="submission" date="2019-08" db="EMBL/GenBank/DDBJ databases">
        <authorList>
            <person name="Peeters C."/>
        </authorList>
    </citation>
    <scope>NUCLEOTIDE SEQUENCE [LARGE SCALE GENOMIC DNA]</scope>
    <source>
        <strain evidence="7 8">LMG 31115</strain>
    </source>
</reference>
<dbReference type="PROSITE" id="PS50895">
    <property type="entry name" value="SURF1"/>
    <property type="match status" value="1"/>
</dbReference>
<dbReference type="PANTHER" id="PTHR23427">
    <property type="entry name" value="SURFEIT LOCUS PROTEIN"/>
    <property type="match status" value="1"/>
</dbReference>
<sequence>MLKTLFRGMRPVPTLLIVLGVALTAALGVWQYGRAHLRLDRQAKIEQAEHAPVVELERGPNARAYALTDVANRRVRVTGHFLQNRVVYLDNRPRNELPGFYVVMALQVTPDRVVLVNRGWLPRDLRDRAAIMPYATPAGDVTIEGLAQPDPSRAFELGHGGSAAGLMIRQNLDVSDYARETGLPLQPFVIMQTNDTGDHLLRDWPAPASGADRNYGYMAQWFGMSLILALLGLRMAYKRGRRLATPAQNMRRI</sequence>
<keyword evidence="8" id="KW-1185">Reference proteome</keyword>
<proteinExistence type="inferred from homology"/>
<evidence type="ECO:0000256" key="6">
    <source>
        <dbReference type="RuleBase" id="RU363076"/>
    </source>
</evidence>
<gene>
    <name evidence="7" type="ORF">PIN31115_00825</name>
</gene>
<evidence type="ECO:0000256" key="1">
    <source>
        <dbReference type="ARBA" id="ARBA00004370"/>
    </source>
</evidence>
<dbReference type="PANTHER" id="PTHR23427:SF2">
    <property type="entry name" value="SURFEIT LOCUS PROTEIN 1"/>
    <property type="match status" value="1"/>
</dbReference>
<dbReference type="AlphaFoldDB" id="A0A5E4SHY0"/>
<accession>A0A5E4SHY0</accession>
<feature type="transmembrane region" description="Helical" evidence="6">
    <location>
        <begin position="215"/>
        <end position="233"/>
    </location>
</feature>
<comment type="similarity">
    <text evidence="2 6">Belongs to the SURF1 family.</text>
</comment>
<evidence type="ECO:0000256" key="3">
    <source>
        <dbReference type="ARBA" id="ARBA00022692"/>
    </source>
</evidence>
<keyword evidence="3 6" id="KW-0812">Transmembrane</keyword>
<dbReference type="Proteomes" id="UP000333828">
    <property type="component" value="Unassembled WGS sequence"/>
</dbReference>
<dbReference type="InterPro" id="IPR002994">
    <property type="entry name" value="Surf1/Shy1"/>
</dbReference>
<evidence type="ECO:0000313" key="7">
    <source>
        <dbReference type="EMBL" id="VVD75300.1"/>
    </source>
</evidence>
<keyword evidence="4 6" id="KW-1133">Transmembrane helix</keyword>
<name>A0A5E4SHY0_9BURK</name>
<organism evidence="7 8">
    <name type="scientific">Pandoraea iniqua</name>
    <dbReference type="NCBI Taxonomy" id="2508288"/>
    <lineage>
        <taxon>Bacteria</taxon>
        <taxon>Pseudomonadati</taxon>
        <taxon>Pseudomonadota</taxon>
        <taxon>Betaproteobacteria</taxon>
        <taxon>Burkholderiales</taxon>
        <taxon>Burkholderiaceae</taxon>
        <taxon>Pandoraea</taxon>
    </lineage>
</organism>
<dbReference type="EMBL" id="CABPSI010000001">
    <property type="protein sequence ID" value="VVD75300.1"/>
    <property type="molecule type" value="Genomic_DNA"/>
</dbReference>
<dbReference type="InterPro" id="IPR045214">
    <property type="entry name" value="Surf1/Surf4"/>
</dbReference>
<dbReference type="CDD" id="cd06662">
    <property type="entry name" value="SURF1"/>
    <property type="match status" value="1"/>
</dbReference>
<evidence type="ECO:0000313" key="8">
    <source>
        <dbReference type="Proteomes" id="UP000333828"/>
    </source>
</evidence>
<keyword evidence="6" id="KW-1003">Cell membrane</keyword>
<evidence type="ECO:0000256" key="4">
    <source>
        <dbReference type="ARBA" id="ARBA00022989"/>
    </source>
</evidence>
<keyword evidence="5 6" id="KW-0472">Membrane</keyword>
<protein>
    <recommendedName>
        <fullName evidence="6">SURF1-like protein</fullName>
    </recommendedName>
</protein>
<evidence type="ECO:0000256" key="5">
    <source>
        <dbReference type="ARBA" id="ARBA00023136"/>
    </source>
</evidence>
<evidence type="ECO:0000256" key="2">
    <source>
        <dbReference type="ARBA" id="ARBA00007165"/>
    </source>
</evidence>
<dbReference type="GO" id="GO:0005886">
    <property type="term" value="C:plasma membrane"/>
    <property type="evidence" value="ECO:0007669"/>
    <property type="project" value="UniProtKB-SubCell"/>
</dbReference>
<dbReference type="Pfam" id="PF02104">
    <property type="entry name" value="SURF1"/>
    <property type="match status" value="1"/>
</dbReference>
<comment type="subcellular location">
    <subcellularLocation>
        <location evidence="6">Cell membrane</location>
        <topology evidence="6">Multi-pass membrane protein</topology>
    </subcellularLocation>
    <subcellularLocation>
        <location evidence="1">Membrane</location>
    </subcellularLocation>
</comment>